<dbReference type="STRING" id="1265861.BCAMP_06585"/>
<dbReference type="Proteomes" id="UP000019243">
    <property type="component" value="Unassembled WGS sequence"/>
</dbReference>
<proteinExistence type="predicted"/>
<dbReference type="Gene3D" id="3.40.50.1820">
    <property type="entry name" value="alpha/beta hydrolase"/>
    <property type="match status" value="1"/>
</dbReference>
<accession>W7CSJ8</accession>
<dbReference type="Pfam" id="PF06028">
    <property type="entry name" value="DUF915"/>
    <property type="match status" value="1"/>
</dbReference>
<protein>
    <submittedName>
        <fullName evidence="1">Uncharacterized protein</fullName>
    </submittedName>
</protein>
<dbReference type="InterPro" id="IPR010315">
    <property type="entry name" value="DUF915_hydro-like"/>
</dbReference>
<dbReference type="InterPro" id="IPR029058">
    <property type="entry name" value="AB_hydrolase_fold"/>
</dbReference>
<keyword evidence="2" id="KW-1185">Reference proteome</keyword>
<organism evidence="1 2">
    <name type="scientific">Brochothrix campestris FSL F6-1037</name>
    <dbReference type="NCBI Taxonomy" id="1265861"/>
    <lineage>
        <taxon>Bacteria</taxon>
        <taxon>Bacillati</taxon>
        <taxon>Bacillota</taxon>
        <taxon>Bacilli</taxon>
        <taxon>Bacillales</taxon>
        <taxon>Listeriaceae</taxon>
        <taxon>Brochothrix</taxon>
    </lineage>
</organism>
<sequence length="109" mass="11730">MPLAANDYTNKVKSQEKATAKMSQLMAENLPKSTALLIVAGYTSQAVGGDGSVSLESALLAEEIFKKSPIQTQIIKGEAGLHSLLHENSTVDCRIGQFLWSVPQTKLKN</sequence>
<name>W7CSJ8_9LIST</name>
<gene>
    <name evidence="1" type="ORF">BCAMP_06585</name>
</gene>
<evidence type="ECO:0000313" key="1">
    <source>
        <dbReference type="EMBL" id="EUJ39847.1"/>
    </source>
</evidence>
<comment type="caution">
    <text evidence="1">The sequence shown here is derived from an EMBL/GenBank/DDBJ whole genome shotgun (WGS) entry which is preliminary data.</text>
</comment>
<dbReference type="AlphaFoldDB" id="W7CSJ8"/>
<evidence type="ECO:0000313" key="2">
    <source>
        <dbReference type="Proteomes" id="UP000019243"/>
    </source>
</evidence>
<reference evidence="1 2" key="1">
    <citation type="submission" date="2012-12" db="EMBL/GenBank/DDBJ databases">
        <title>Novel taxa of Listeriaceae from agricultural environments in the United States.</title>
        <authorList>
            <person name="den Bakker H.C."/>
            <person name="Allred A."/>
            <person name="Warchocki S."/>
            <person name="Wright E.M."/>
            <person name="Burrell A."/>
            <person name="Nightingale K.K."/>
            <person name="Kephart D."/>
            <person name="Wiedmann M."/>
        </authorList>
    </citation>
    <scope>NUCLEOTIDE SEQUENCE [LARGE SCALE GENOMIC DNA]</scope>
    <source>
        <strain evidence="1 2">FSL F6-1037</strain>
    </source>
</reference>
<dbReference type="EMBL" id="AODH01000023">
    <property type="protein sequence ID" value="EUJ39847.1"/>
    <property type="molecule type" value="Genomic_DNA"/>
</dbReference>